<gene>
    <name evidence="1" type="ORF">MUK42_37692</name>
</gene>
<proteinExistence type="predicted"/>
<dbReference type="AlphaFoldDB" id="A0A9E7JAE8"/>
<organism evidence="1 2">
    <name type="scientific">Musa troglodytarum</name>
    <name type="common">fe'i banana</name>
    <dbReference type="NCBI Taxonomy" id="320322"/>
    <lineage>
        <taxon>Eukaryota</taxon>
        <taxon>Viridiplantae</taxon>
        <taxon>Streptophyta</taxon>
        <taxon>Embryophyta</taxon>
        <taxon>Tracheophyta</taxon>
        <taxon>Spermatophyta</taxon>
        <taxon>Magnoliopsida</taxon>
        <taxon>Liliopsida</taxon>
        <taxon>Zingiberales</taxon>
        <taxon>Musaceae</taxon>
        <taxon>Musa</taxon>
    </lineage>
</organism>
<protein>
    <submittedName>
        <fullName evidence="1">Uncharacterized protein</fullName>
    </submittedName>
</protein>
<dbReference type="EMBL" id="CP097502">
    <property type="protein sequence ID" value="URD73874.1"/>
    <property type="molecule type" value="Genomic_DNA"/>
</dbReference>
<dbReference type="Proteomes" id="UP001055439">
    <property type="component" value="Chromosome 1"/>
</dbReference>
<reference evidence="1" key="1">
    <citation type="submission" date="2022-05" db="EMBL/GenBank/DDBJ databases">
        <title>The Musa troglodytarum L. genome provides insights into the mechanism of non-climacteric behaviour and enrichment of carotenoids.</title>
        <authorList>
            <person name="Wang J."/>
        </authorList>
    </citation>
    <scope>NUCLEOTIDE SEQUENCE</scope>
    <source>
        <tissue evidence="1">Leaf</tissue>
    </source>
</reference>
<accession>A0A9E7JAE8</accession>
<name>A0A9E7JAE8_9LILI</name>
<evidence type="ECO:0000313" key="1">
    <source>
        <dbReference type="EMBL" id="URD73874.1"/>
    </source>
</evidence>
<sequence length="90" mass="9964">MLICCRDCTHRTAIHATEGRNGRGRGRGEVWIVISTCHSTQAMEGDRDKVTDQPNGVIILRQHNSSPHKGLELSVSEFIHHPGNKAVIIL</sequence>
<evidence type="ECO:0000313" key="2">
    <source>
        <dbReference type="Proteomes" id="UP001055439"/>
    </source>
</evidence>
<keyword evidence="2" id="KW-1185">Reference proteome</keyword>